<protein>
    <submittedName>
        <fullName evidence="1">Uncharacterized protein</fullName>
    </submittedName>
</protein>
<dbReference type="AlphaFoldDB" id="A0AAV4T675"/>
<evidence type="ECO:0000313" key="2">
    <source>
        <dbReference type="Proteomes" id="UP001054837"/>
    </source>
</evidence>
<keyword evidence="2" id="KW-1185">Reference proteome</keyword>
<sequence>MIPYQIVRRLIKVHSITSHNEALFNNYKSYIAPHNRQQNANKSSPSFPWSSPLIFHYGLMMIGICEALCRLHERVFDAINVIVAFFPPVLQDSAHC</sequence>
<organism evidence="1 2">
    <name type="scientific">Caerostris darwini</name>
    <dbReference type="NCBI Taxonomy" id="1538125"/>
    <lineage>
        <taxon>Eukaryota</taxon>
        <taxon>Metazoa</taxon>
        <taxon>Ecdysozoa</taxon>
        <taxon>Arthropoda</taxon>
        <taxon>Chelicerata</taxon>
        <taxon>Arachnida</taxon>
        <taxon>Araneae</taxon>
        <taxon>Araneomorphae</taxon>
        <taxon>Entelegynae</taxon>
        <taxon>Araneoidea</taxon>
        <taxon>Araneidae</taxon>
        <taxon>Caerostris</taxon>
    </lineage>
</organism>
<comment type="caution">
    <text evidence="1">The sequence shown here is derived from an EMBL/GenBank/DDBJ whole genome shotgun (WGS) entry which is preliminary data.</text>
</comment>
<accession>A0AAV4T675</accession>
<dbReference type="EMBL" id="BPLQ01009022">
    <property type="protein sequence ID" value="GIY40942.1"/>
    <property type="molecule type" value="Genomic_DNA"/>
</dbReference>
<dbReference type="Proteomes" id="UP001054837">
    <property type="component" value="Unassembled WGS sequence"/>
</dbReference>
<gene>
    <name evidence="1" type="ORF">CDAR_168181</name>
</gene>
<proteinExistence type="predicted"/>
<evidence type="ECO:0000313" key="1">
    <source>
        <dbReference type="EMBL" id="GIY40942.1"/>
    </source>
</evidence>
<name>A0AAV4T675_9ARAC</name>
<reference evidence="1 2" key="1">
    <citation type="submission" date="2021-06" db="EMBL/GenBank/DDBJ databases">
        <title>Caerostris darwini draft genome.</title>
        <authorList>
            <person name="Kono N."/>
            <person name="Arakawa K."/>
        </authorList>
    </citation>
    <scope>NUCLEOTIDE SEQUENCE [LARGE SCALE GENOMIC DNA]</scope>
</reference>